<sequence>MPSQPSPKKQKTRCSPRLTARAAAAANGFPEVTPEDATETLTTVKKSLTQFDGRIAAALSEPVAAAAADARVSSEMGVVEEIYCENFMCHRKLRVALSPHINFITGENGSGKSAIIAALQVCLGYSARSTHRGKSLKTLIRHGFDGNALVRITLRNDDIGSDAFRPDQFGRRIMLKTDLDAMLDHLNIQTQEAQSIGKLESYFVVLKAELEWAFVSEKEQQVAKAETKIAQKTTDAEQAAARNAAARVEVDNLEKRQSELNSKLEATSKKMEQCNKSKMELKNKIRELRRPLHQHYRNLHDQLEHKRQEAAQTQQSIRDAELRVQHAPGDADDLDERLSACARLVRESEDAVRCVQRRLSSLRGRKSNSLAAFGSHIAHLQQLINTNLHRFTAPPIGPLGRFVTLPKEFMRFAAAVETALKGSLGRYLVVNGQDMKLLDDLKRQARCLPREAEITITERSGFRYESLNMPAGGLAAHAICNILRVENDNVFNTLIDECSIESKLVFDDREVAEQRVLQGPSGSFKMARFVSEVCLVSGDKFIVRQGNLAYIANKLHGRRPSICEDVDGEIRGQEQHLNVLLRELQGLRHQENALHRFATQEKARIDKLSLRYLKQNTELQRLEDELSDQQQEHTLDTTVLDREISDVQNELQGLDARETELEKAISASTDALQAPLNELEVLNAEERKIAVELNDPQRDANEIYKQLGAVKSNEIMSQRQVESQASVTQLNQQLHSLQEDRDRQEKKALQVCTRPASILPRYAYEKRLKQVENQLATAHNRLNGLSLSELKDDMEIKEIKYKSKKANKFYQHLMQIRNMLKERKATWNPFRTAIAHRTSNEFSEYMNLNNFVAKLKFRHDHQRVEIAVLQNEKGATSASQMTDMKELSGGERSFTQVALLLALGKSTECPFRIMDEFDVFMDSVNRDMTLQLLVDAAKMEDKKQFIFVTPNNIRCVIGCCIVAM</sequence>
<name>G5A777_PHYSP</name>
<evidence type="ECO:0000256" key="4">
    <source>
        <dbReference type="ARBA" id="ARBA00022454"/>
    </source>
</evidence>
<dbReference type="Gene3D" id="3.40.50.300">
    <property type="entry name" value="P-loop containing nucleotide triphosphate hydrolases"/>
    <property type="match status" value="2"/>
</dbReference>
<feature type="coiled-coil region" evidence="12">
    <location>
        <begin position="215"/>
        <end position="323"/>
    </location>
</feature>
<comment type="subcellular location">
    <subcellularLocation>
        <location evidence="2">Chromosome</location>
    </subcellularLocation>
    <subcellularLocation>
        <location evidence="1">Nucleus</location>
    </subcellularLocation>
</comment>
<comment type="similarity">
    <text evidence="3">Belongs to the SMC family. SMC6 subfamily.</text>
</comment>
<dbReference type="InParanoid" id="G5A777"/>
<evidence type="ECO:0000256" key="3">
    <source>
        <dbReference type="ARBA" id="ARBA00006793"/>
    </source>
</evidence>
<dbReference type="InterPro" id="IPR003395">
    <property type="entry name" value="RecF/RecN/SMC_N"/>
</dbReference>
<feature type="coiled-coil region" evidence="12">
    <location>
        <begin position="570"/>
        <end position="664"/>
    </location>
</feature>
<dbReference type="GO" id="GO:0003697">
    <property type="term" value="F:single-stranded DNA binding"/>
    <property type="evidence" value="ECO:0007669"/>
    <property type="project" value="TreeGrafter"/>
</dbReference>
<gene>
    <name evidence="14" type="ORF">PHYSODRAFT_318872</name>
</gene>
<dbReference type="KEGG" id="psoj:PHYSODRAFT_318872"/>
<dbReference type="OMA" id="VHVEMNN"/>
<evidence type="ECO:0000256" key="10">
    <source>
        <dbReference type="ARBA" id="ARBA00023204"/>
    </source>
</evidence>
<evidence type="ECO:0000256" key="11">
    <source>
        <dbReference type="ARBA" id="ARBA00023242"/>
    </source>
</evidence>
<keyword evidence="7" id="KW-0067">ATP-binding</keyword>
<feature type="coiled-coil region" evidence="12">
    <location>
        <begin position="727"/>
        <end position="807"/>
    </location>
</feature>
<dbReference type="GO" id="GO:0000724">
    <property type="term" value="P:double-strand break repair via homologous recombination"/>
    <property type="evidence" value="ECO:0007669"/>
    <property type="project" value="TreeGrafter"/>
</dbReference>
<evidence type="ECO:0000256" key="9">
    <source>
        <dbReference type="ARBA" id="ARBA00023172"/>
    </source>
</evidence>
<dbReference type="AlphaFoldDB" id="G5A777"/>
<keyword evidence="4" id="KW-0158">Chromosome</keyword>
<evidence type="ECO:0000256" key="1">
    <source>
        <dbReference type="ARBA" id="ARBA00004123"/>
    </source>
</evidence>
<protein>
    <recommendedName>
        <fullName evidence="13">RecF/RecN/SMC N-terminal domain-containing protein</fullName>
    </recommendedName>
</protein>
<evidence type="ECO:0000256" key="2">
    <source>
        <dbReference type="ARBA" id="ARBA00004286"/>
    </source>
</evidence>
<dbReference type="Proteomes" id="UP000002640">
    <property type="component" value="Unassembled WGS sequence"/>
</dbReference>
<dbReference type="GO" id="GO:0030915">
    <property type="term" value="C:Smc5-Smc6 complex"/>
    <property type="evidence" value="ECO:0007669"/>
    <property type="project" value="TreeGrafter"/>
</dbReference>
<evidence type="ECO:0000313" key="15">
    <source>
        <dbReference type="Proteomes" id="UP000002640"/>
    </source>
</evidence>
<evidence type="ECO:0000256" key="8">
    <source>
        <dbReference type="ARBA" id="ARBA00023054"/>
    </source>
</evidence>
<feature type="domain" description="RecF/RecN/SMC N-terminal" evidence="13">
    <location>
        <begin position="79"/>
        <end position="950"/>
    </location>
</feature>
<keyword evidence="5" id="KW-0547">Nucleotide-binding</keyword>
<dbReference type="GeneID" id="20644262"/>
<dbReference type="PANTHER" id="PTHR19306:SF6">
    <property type="entry name" value="STRUCTURAL MAINTENANCE OF CHROMOSOMES PROTEIN 6"/>
    <property type="match status" value="1"/>
</dbReference>
<evidence type="ECO:0000256" key="6">
    <source>
        <dbReference type="ARBA" id="ARBA00022763"/>
    </source>
</evidence>
<dbReference type="SMR" id="G5A777"/>
<dbReference type="SUPFAM" id="SSF52540">
    <property type="entry name" value="P-loop containing nucleoside triphosphate hydrolases"/>
    <property type="match status" value="1"/>
</dbReference>
<keyword evidence="8 12" id="KW-0175">Coiled coil</keyword>
<evidence type="ECO:0000256" key="5">
    <source>
        <dbReference type="ARBA" id="ARBA00022741"/>
    </source>
</evidence>
<dbReference type="GO" id="GO:0005524">
    <property type="term" value="F:ATP binding"/>
    <property type="evidence" value="ECO:0007669"/>
    <property type="project" value="UniProtKB-KW"/>
</dbReference>
<evidence type="ECO:0000313" key="14">
    <source>
        <dbReference type="EMBL" id="EGZ09182.1"/>
    </source>
</evidence>
<dbReference type="InterPro" id="IPR027417">
    <property type="entry name" value="P-loop_NTPase"/>
</dbReference>
<dbReference type="Pfam" id="PF02463">
    <property type="entry name" value="SMC_N"/>
    <property type="match status" value="1"/>
</dbReference>
<dbReference type="GO" id="GO:0035861">
    <property type="term" value="C:site of double-strand break"/>
    <property type="evidence" value="ECO:0007669"/>
    <property type="project" value="TreeGrafter"/>
</dbReference>
<dbReference type="PANTHER" id="PTHR19306">
    <property type="entry name" value="STRUCTURAL MAINTENANCE OF CHROMOSOMES 5,6 SMC5, SMC6"/>
    <property type="match status" value="1"/>
</dbReference>
<keyword evidence="6" id="KW-0227">DNA damage</keyword>
<proteinExistence type="inferred from homology"/>
<dbReference type="GO" id="GO:0005634">
    <property type="term" value="C:nucleus"/>
    <property type="evidence" value="ECO:0007669"/>
    <property type="project" value="UniProtKB-SubCell"/>
</dbReference>
<evidence type="ECO:0000259" key="13">
    <source>
        <dbReference type="Pfam" id="PF02463"/>
    </source>
</evidence>
<dbReference type="EMBL" id="JH159160">
    <property type="protein sequence ID" value="EGZ09182.1"/>
    <property type="molecule type" value="Genomic_DNA"/>
</dbReference>
<keyword evidence="15" id="KW-1185">Reference proteome</keyword>
<keyword evidence="11" id="KW-0539">Nucleus</keyword>
<reference evidence="14 15" key="1">
    <citation type="journal article" date="2006" name="Science">
        <title>Phytophthora genome sequences uncover evolutionary origins and mechanisms of pathogenesis.</title>
        <authorList>
            <person name="Tyler B.M."/>
            <person name="Tripathy S."/>
            <person name="Zhang X."/>
            <person name="Dehal P."/>
            <person name="Jiang R.H."/>
            <person name="Aerts A."/>
            <person name="Arredondo F.D."/>
            <person name="Baxter L."/>
            <person name="Bensasson D."/>
            <person name="Beynon J.L."/>
            <person name="Chapman J."/>
            <person name="Damasceno C.M."/>
            <person name="Dorrance A.E."/>
            <person name="Dou D."/>
            <person name="Dickerman A.W."/>
            <person name="Dubchak I.L."/>
            <person name="Garbelotto M."/>
            <person name="Gijzen M."/>
            <person name="Gordon S.G."/>
            <person name="Govers F."/>
            <person name="Grunwald N.J."/>
            <person name="Huang W."/>
            <person name="Ivors K.L."/>
            <person name="Jones R.W."/>
            <person name="Kamoun S."/>
            <person name="Krampis K."/>
            <person name="Lamour K.H."/>
            <person name="Lee M.K."/>
            <person name="McDonald W.H."/>
            <person name="Medina M."/>
            <person name="Meijer H.J."/>
            <person name="Nordberg E.K."/>
            <person name="Maclean D.J."/>
            <person name="Ospina-Giraldo M.D."/>
            <person name="Morris P.F."/>
            <person name="Phuntumart V."/>
            <person name="Putnam N.H."/>
            <person name="Rash S."/>
            <person name="Rose J.K."/>
            <person name="Sakihama Y."/>
            <person name="Salamov A.A."/>
            <person name="Savidor A."/>
            <person name="Scheuring C.F."/>
            <person name="Smith B.M."/>
            <person name="Sobral B.W."/>
            <person name="Terry A."/>
            <person name="Torto-Alalibo T.A."/>
            <person name="Win J."/>
            <person name="Xu Z."/>
            <person name="Zhang H."/>
            <person name="Grigoriev I.V."/>
            <person name="Rokhsar D.S."/>
            <person name="Boore J.L."/>
        </authorList>
    </citation>
    <scope>NUCLEOTIDE SEQUENCE [LARGE SCALE GENOMIC DNA]</scope>
    <source>
        <strain evidence="14 15">P6497</strain>
    </source>
</reference>
<dbReference type="RefSeq" id="XP_009535815.1">
    <property type="nucleotide sequence ID" value="XM_009537520.1"/>
</dbReference>
<organism evidence="14 15">
    <name type="scientific">Phytophthora sojae (strain P6497)</name>
    <name type="common">Soybean stem and root rot agent</name>
    <name type="synonym">Phytophthora megasperma f. sp. glycines</name>
    <dbReference type="NCBI Taxonomy" id="1094619"/>
    <lineage>
        <taxon>Eukaryota</taxon>
        <taxon>Sar</taxon>
        <taxon>Stramenopiles</taxon>
        <taxon>Oomycota</taxon>
        <taxon>Peronosporomycetes</taxon>
        <taxon>Peronosporales</taxon>
        <taxon>Peronosporaceae</taxon>
        <taxon>Phytophthora</taxon>
    </lineage>
</organism>
<keyword evidence="10" id="KW-0234">DNA repair</keyword>
<evidence type="ECO:0000256" key="7">
    <source>
        <dbReference type="ARBA" id="ARBA00022840"/>
    </source>
</evidence>
<dbReference type="STRING" id="1094619.G5A777"/>
<evidence type="ECO:0000256" key="12">
    <source>
        <dbReference type="SAM" id="Coils"/>
    </source>
</evidence>
<dbReference type="GO" id="GO:0003684">
    <property type="term" value="F:damaged DNA binding"/>
    <property type="evidence" value="ECO:0007669"/>
    <property type="project" value="TreeGrafter"/>
</dbReference>
<accession>G5A777</accession>
<keyword evidence="9" id="KW-0233">DNA recombination</keyword>